<feature type="transmembrane region" description="Helical" evidence="7">
    <location>
        <begin position="6"/>
        <end position="24"/>
    </location>
</feature>
<dbReference type="PANTHER" id="PTHR33884">
    <property type="entry name" value="UPF0410 PROTEIN YMGE"/>
    <property type="match status" value="1"/>
</dbReference>
<keyword evidence="9" id="KW-1185">Reference proteome</keyword>
<organism evidence="8 9">
    <name type="scientific">Streptomyces lancefieldiae</name>
    <dbReference type="NCBI Taxonomy" id="3075520"/>
    <lineage>
        <taxon>Bacteria</taxon>
        <taxon>Bacillati</taxon>
        <taxon>Actinomycetota</taxon>
        <taxon>Actinomycetes</taxon>
        <taxon>Kitasatosporales</taxon>
        <taxon>Streptomycetaceae</taxon>
        <taxon>Streptomyces</taxon>
    </lineage>
</organism>
<evidence type="ECO:0000313" key="9">
    <source>
        <dbReference type="Proteomes" id="UP001180724"/>
    </source>
</evidence>
<evidence type="ECO:0000256" key="1">
    <source>
        <dbReference type="ARBA" id="ARBA00004651"/>
    </source>
</evidence>
<dbReference type="EMBL" id="JAVRFH010000014">
    <property type="protein sequence ID" value="MDT0611870.1"/>
    <property type="molecule type" value="Genomic_DNA"/>
</dbReference>
<protein>
    <submittedName>
        <fullName evidence="8">GlsB/YeaQ/YmgE family stress response membrane protein</fullName>
    </submittedName>
</protein>
<feature type="transmembrane region" description="Helical" evidence="7">
    <location>
        <begin position="63"/>
        <end position="80"/>
    </location>
</feature>
<evidence type="ECO:0000256" key="7">
    <source>
        <dbReference type="SAM" id="Phobius"/>
    </source>
</evidence>
<evidence type="ECO:0000256" key="2">
    <source>
        <dbReference type="ARBA" id="ARBA00011006"/>
    </source>
</evidence>
<reference evidence="8" key="1">
    <citation type="submission" date="2024-05" db="EMBL/GenBank/DDBJ databases">
        <title>30 novel species of actinomycetes from the DSMZ collection.</title>
        <authorList>
            <person name="Nouioui I."/>
        </authorList>
    </citation>
    <scope>NUCLEOTIDE SEQUENCE</scope>
    <source>
        <strain evidence="8">DSM 40712</strain>
    </source>
</reference>
<name>A0ABU3APV0_9ACTN</name>
<gene>
    <name evidence="8" type="ORF">RM812_16770</name>
</gene>
<comment type="subcellular location">
    <subcellularLocation>
        <location evidence="1">Cell membrane</location>
        <topology evidence="1">Multi-pass membrane protein</topology>
    </subcellularLocation>
</comment>
<accession>A0ABU3APV0</accession>
<proteinExistence type="inferred from homology"/>
<sequence length="89" mass="9416">MEIDGIISAIVIGIVIGVLGRLVVPGRQRIGILWTILVGIVAALIGSWIAASFDVADTGGVDWVEWLIQIALAALGVAALDRSRARTRR</sequence>
<evidence type="ECO:0000256" key="4">
    <source>
        <dbReference type="ARBA" id="ARBA00022692"/>
    </source>
</evidence>
<feature type="transmembrane region" description="Helical" evidence="7">
    <location>
        <begin position="31"/>
        <end position="51"/>
    </location>
</feature>
<comment type="similarity">
    <text evidence="2">Belongs to the UPF0410 family.</text>
</comment>
<comment type="caution">
    <text evidence="8">The sequence shown here is derived from an EMBL/GenBank/DDBJ whole genome shotgun (WGS) entry which is preliminary data.</text>
</comment>
<dbReference type="PANTHER" id="PTHR33884:SF3">
    <property type="entry name" value="UPF0410 PROTEIN YMGE"/>
    <property type="match status" value="1"/>
</dbReference>
<keyword evidence="3" id="KW-1003">Cell membrane</keyword>
<keyword evidence="6 7" id="KW-0472">Membrane</keyword>
<evidence type="ECO:0000256" key="6">
    <source>
        <dbReference type="ARBA" id="ARBA00023136"/>
    </source>
</evidence>
<evidence type="ECO:0000313" key="8">
    <source>
        <dbReference type="EMBL" id="MDT0611870.1"/>
    </source>
</evidence>
<dbReference type="Proteomes" id="UP001180724">
    <property type="component" value="Unassembled WGS sequence"/>
</dbReference>
<evidence type="ECO:0000256" key="3">
    <source>
        <dbReference type="ARBA" id="ARBA00022475"/>
    </source>
</evidence>
<evidence type="ECO:0000256" key="5">
    <source>
        <dbReference type="ARBA" id="ARBA00022989"/>
    </source>
</evidence>
<keyword evidence="5 7" id="KW-1133">Transmembrane helix</keyword>
<dbReference type="RefSeq" id="WP_311573355.1">
    <property type="nucleotide sequence ID" value="NZ_JAVRFH010000014.1"/>
</dbReference>
<keyword evidence="4 7" id="KW-0812">Transmembrane</keyword>
<dbReference type="InterPro" id="IPR007341">
    <property type="entry name" value="Transgly_assoc"/>
</dbReference>